<organism evidence="3">
    <name type="scientific">Panstrongylus megistus</name>
    <dbReference type="NCBI Taxonomy" id="65343"/>
    <lineage>
        <taxon>Eukaryota</taxon>
        <taxon>Metazoa</taxon>
        <taxon>Ecdysozoa</taxon>
        <taxon>Arthropoda</taxon>
        <taxon>Hexapoda</taxon>
        <taxon>Insecta</taxon>
        <taxon>Pterygota</taxon>
        <taxon>Neoptera</taxon>
        <taxon>Paraneoptera</taxon>
        <taxon>Hemiptera</taxon>
        <taxon>Heteroptera</taxon>
        <taxon>Panheteroptera</taxon>
        <taxon>Cimicomorpha</taxon>
        <taxon>Reduviidae</taxon>
        <taxon>Triatominae</taxon>
        <taxon>Panstrongylus</taxon>
    </lineage>
</organism>
<sequence>MANVSIKFILLLATVAVLYTMCSGTRSLPTPDFGPQRGPFNPRPRPSPFNPHPRPSPFNPRPSNQGPRFRREAAIEPSPDSTYYAVNDAPVLDEIVRQAREAPEVTVYVVE</sequence>
<evidence type="ECO:0000256" key="1">
    <source>
        <dbReference type="SAM" id="MobiDB-lite"/>
    </source>
</evidence>
<protein>
    <submittedName>
        <fullName evidence="3">Putative secreted protein</fullName>
    </submittedName>
</protein>
<evidence type="ECO:0000313" key="3">
    <source>
        <dbReference type="EMBL" id="JAC85332.1"/>
    </source>
</evidence>
<feature type="signal peptide" evidence="2">
    <location>
        <begin position="1"/>
        <end position="27"/>
    </location>
</feature>
<reference evidence="3" key="1">
    <citation type="journal article" date="2015" name="J. Med. Entomol.">
        <title>A Deep Insight Into the Sialotranscriptome of the Chagas Disease Vector, Panstrongylus megistus (Hemiptera: Heteroptera).</title>
        <authorList>
            <person name="Ribeiro J.M."/>
            <person name="Schwarz A."/>
            <person name="Francischetti I.M."/>
        </authorList>
    </citation>
    <scope>NUCLEOTIDE SEQUENCE</scope>
    <source>
        <tissue evidence="3">Salivary glands</tissue>
    </source>
</reference>
<evidence type="ECO:0000256" key="2">
    <source>
        <dbReference type="SAM" id="SignalP"/>
    </source>
</evidence>
<feature type="compositionally biased region" description="Pro residues" evidence="1">
    <location>
        <begin position="41"/>
        <end position="60"/>
    </location>
</feature>
<keyword evidence="2" id="KW-0732">Signal</keyword>
<proteinExistence type="evidence at transcript level"/>
<dbReference type="AlphaFoldDB" id="A0A069DP06"/>
<feature type="region of interest" description="Disordered" evidence="1">
    <location>
        <begin position="26"/>
        <end position="82"/>
    </location>
</feature>
<feature type="chain" id="PRO_5001660405" evidence="2">
    <location>
        <begin position="28"/>
        <end position="111"/>
    </location>
</feature>
<dbReference type="EMBL" id="GBGD01003557">
    <property type="protein sequence ID" value="JAC85332.1"/>
    <property type="molecule type" value="mRNA"/>
</dbReference>
<accession>A0A069DP06</accession>
<feature type="non-terminal residue" evidence="3">
    <location>
        <position position="111"/>
    </location>
</feature>
<name>A0A069DP06_9HEMI</name>